<sequence>MQPLQDSSLQSLLQTGKLWQAGQQSESSQLRIATGHQGLDETLHGGLQIGQLHEVQVPRWFCGEVSLLRGALKKAGEQQEPVFWLNPPATPYAAGLSYIGSAPASHIVLTELGEDEAVWALELILRAGCAAVAAAWCSSLSATAARRLQRAVQGTSTLAVIFSAPVSTEARSYQTRLRAHLEHGQLRWQIIKRPGGWPCELDWEAVPTWRS</sequence>
<gene>
    <name evidence="1" type="ORF">CWE09_10295</name>
</gene>
<evidence type="ECO:0000313" key="2">
    <source>
        <dbReference type="Proteomes" id="UP000288293"/>
    </source>
</evidence>
<dbReference type="SUPFAM" id="SSF52540">
    <property type="entry name" value="P-loop containing nucleoside triphosphate hydrolases"/>
    <property type="match status" value="1"/>
</dbReference>
<name>A0A432WAB4_9GAMM</name>
<dbReference type="OrthoDB" id="9811176at2"/>
<dbReference type="Gene3D" id="3.40.50.300">
    <property type="entry name" value="P-loop containing nucleotide triphosphate hydrolases"/>
    <property type="match status" value="1"/>
</dbReference>
<evidence type="ECO:0000313" key="1">
    <source>
        <dbReference type="EMBL" id="RUO27054.1"/>
    </source>
</evidence>
<protein>
    <recommendedName>
        <fullName evidence="3">Translesion DNA synthesis-associated protein ImuA</fullName>
    </recommendedName>
</protein>
<comment type="caution">
    <text evidence="1">The sequence shown here is derived from an EMBL/GenBank/DDBJ whole genome shotgun (WGS) entry which is preliminary data.</text>
</comment>
<dbReference type="Proteomes" id="UP000288293">
    <property type="component" value="Unassembled WGS sequence"/>
</dbReference>
<dbReference type="RefSeq" id="WP_126803867.1">
    <property type="nucleotide sequence ID" value="NZ_PIPL01000001.1"/>
</dbReference>
<organism evidence="1 2">
    <name type="scientific">Aliidiomarina minuta</name>
    <dbReference type="NCBI Taxonomy" id="880057"/>
    <lineage>
        <taxon>Bacteria</taxon>
        <taxon>Pseudomonadati</taxon>
        <taxon>Pseudomonadota</taxon>
        <taxon>Gammaproteobacteria</taxon>
        <taxon>Alteromonadales</taxon>
        <taxon>Idiomarinaceae</taxon>
        <taxon>Aliidiomarina</taxon>
    </lineage>
</organism>
<dbReference type="AlphaFoldDB" id="A0A432WAB4"/>
<evidence type="ECO:0008006" key="3">
    <source>
        <dbReference type="Google" id="ProtNLM"/>
    </source>
</evidence>
<proteinExistence type="predicted"/>
<keyword evidence="2" id="KW-1185">Reference proteome</keyword>
<accession>A0A432WAB4</accession>
<dbReference type="InterPro" id="IPR027417">
    <property type="entry name" value="P-loop_NTPase"/>
</dbReference>
<reference evidence="1 2" key="1">
    <citation type="journal article" date="2011" name="Front. Microbiol.">
        <title>Genomic signatures of strain selection and enhancement in Bacillus atrophaeus var. globigii, a historical biowarfare simulant.</title>
        <authorList>
            <person name="Gibbons H.S."/>
            <person name="Broomall S.M."/>
            <person name="McNew L.A."/>
            <person name="Daligault H."/>
            <person name="Chapman C."/>
            <person name="Bruce D."/>
            <person name="Karavis M."/>
            <person name="Krepps M."/>
            <person name="McGregor P.A."/>
            <person name="Hong C."/>
            <person name="Park K.H."/>
            <person name="Akmal A."/>
            <person name="Feldman A."/>
            <person name="Lin J.S."/>
            <person name="Chang W.E."/>
            <person name="Higgs B.W."/>
            <person name="Demirev P."/>
            <person name="Lindquist J."/>
            <person name="Liem A."/>
            <person name="Fochler E."/>
            <person name="Read T.D."/>
            <person name="Tapia R."/>
            <person name="Johnson S."/>
            <person name="Bishop-Lilly K.A."/>
            <person name="Detter C."/>
            <person name="Han C."/>
            <person name="Sozhamannan S."/>
            <person name="Rosenzweig C.N."/>
            <person name="Skowronski E.W."/>
        </authorList>
    </citation>
    <scope>NUCLEOTIDE SEQUENCE [LARGE SCALE GENOMIC DNA]</scope>
    <source>
        <strain evidence="1 2">MLST1</strain>
    </source>
</reference>
<dbReference type="EMBL" id="PIPL01000001">
    <property type="protein sequence ID" value="RUO27054.1"/>
    <property type="molecule type" value="Genomic_DNA"/>
</dbReference>